<dbReference type="PROSITE" id="PS51257">
    <property type="entry name" value="PROKAR_LIPOPROTEIN"/>
    <property type="match status" value="1"/>
</dbReference>
<evidence type="ECO:0000256" key="1">
    <source>
        <dbReference type="SAM" id="SignalP"/>
    </source>
</evidence>
<organism evidence="2 3">
    <name type="scientific">Pedobacter cryoconitis</name>
    <dbReference type="NCBI Taxonomy" id="188932"/>
    <lineage>
        <taxon>Bacteria</taxon>
        <taxon>Pseudomonadati</taxon>
        <taxon>Bacteroidota</taxon>
        <taxon>Sphingobacteriia</taxon>
        <taxon>Sphingobacteriales</taxon>
        <taxon>Sphingobacteriaceae</taxon>
        <taxon>Pedobacter</taxon>
    </lineage>
</organism>
<feature type="signal peptide" evidence="1">
    <location>
        <begin position="1"/>
        <end position="21"/>
    </location>
</feature>
<accession>A0A327SIY2</accession>
<dbReference type="OrthoDB" id="711001at2"/>
<dbReference type="EMBL" id="QLLR01000015">
    <property type="protein sequence ID" value="RAJ29120.1"/>
    <property type="molecule type" value="Genomic_DNA"/>
</dbReference>
<dbReference type="RefSeq" id="WP_111634464.1">
    <property type="nucleotide sequence ID" value="NZ_QLLR01000015.1"/>
</dbReference>
<name>A0A327SIY2_9SPHI</name>
<sequence length="175" mass="19281">MKSIIPLLSVAVLAFSSCSNQTSTSSARKVKEDAATNRAWKRPVGEKIYAAMQIKSSIKAGDSVKLKFTVYNPTDSVQQFCKWHTPFEPLMSKYLDVKEVNGEEANYKGAMAKRMMPPPASSYQKVNPGDSLAIEVDLLKGYAIQKPGKYVITYNGEGMSGLVVKDSIVFNYVKP</sequence>
<proteinExistence type="predicted"/>
<feature type="chain" id="PRO_5016411834" description="Protease" evidence="1">
    <location>
        <begin position="22"/>
        <end position="175"/>
    </location>
</feature>
<reference evidence="2 3" key="1">
    <citation type="submission" date="2018-06" db="EMBL/GenBank/DDBJ databases">
        <title>Genomic Encyclopedia of Archaeal and Bacterial Type Strains, Phase II (KMG-II): from individual species to whole genera.</title>
        <authorList>
            <person name="Goeker M."/>
        </authorList>
    </citation>
    <scope>NUCLEOTIDE SEQUENCE [LARGE SCALE GENOMIC DNA]</scope>
    <source>
        <strain evidence="2 3">DSM 14825</strain>
    </source>
</reference>
<keyword evidence="1" id="KW-0732">Signal</keyword>
<dbReference type="AlphaFoldDB" id="A0A327SIY2"/>
<evidence type="ECO:0008006" key="4">
    <source>
        <dbReference type="Google" id="ProtNLM"/>
    </source>
</evidence>
<protein>
    <recommendedName>
        <fullName evidence="4">Protease</fullName>
    </recommendedName>
</protein>
<comment type="caution">
    <text evidence="2">The sequence shown here is derived from an EMBL/GenBank/DDBJ whole genome shotgun (WGS) entry which is preliminary data.</text>
</comment>
<dbReference type="Proteomes" id="UP000249754">
    <property type="component" value="Unassembled WGS sequence"/>
</dbReference>
<gene>
    <name evidence="2" type="ORF">LY11_03012</name>
</gene>
<evidence type="ECO:0000313" key="2">
    <source>
        <dbReference type="EMBL" id="RAJ29120.1"/>
    </source>
</evidence>
<evidence type="ECO:0000313" key="3">
    <source>
        <dbReference type="Proteomes" id="UP000249754"/>
    </source>
</evidence>
<dbReference type="Gene3D" id="2.60.40.2970">
    <property type="match status" value="1"/>
</dbReference>